<feature type="signal peptide" evidence="2">
    <location>
        <begin position="1"/>
        <end position="28"/>
    </location>
</feature>
<organism evidence="3 4">
    <name type="scientific">Hyalangium minutum</name>
    <dbReference type="NCBI Taxonomy" id="394096"/>
    <lineage>
        <taxon>Bacteria</taxon>
        <taxon>Pseudomonadati</taxon>
        <taxon>Myxococcota</taxon>
        <taxon>Myxococcia</taxon>
        <taxon>Myxococcales</taxon>
        <taxon>Cystobacterineae</taxon>
        <taxon>Archangiaceae</taxon>
        <taxon>Hyalangium</taxon>
    </lineage>
</organism>
<evidence type="ECO:0000256" key="1">
    <source>
        <dbReference type="SAM" id="MobiDB-lite"/>
    </source>
</evidence>
<dbReference type="Proteomes" id="UP000028725">
    <property type="component" value="Unassembled WGS sequence"/>
</dbReference>
<keyword evidence="4" id="KW-1185">Reference proteome</keyword>
<sequence>MLKDVSMKRTTSLLLGLTLSFSSLAAFAGQPAAKPAAEKSTTEKKAAKPAKSTKSTKASPKKDAASAADQGNAPAN</sequence>
<comment type="caution">
    <text evidence="3">The sequence shown here is derived from an EMBL/GenBank/DDBJ whole genome shotgun (WGS) entry which is preliminary data.</text>
</comment>
<keyword evidence="2" id="KW-0732">Signal</keyword>
<feature type="compositionally biased region" description="Basic and acidic residues" evidence="1">
    <location>
        <begin position="36"/>
        <end position="46"/>
    </location>
</feature>
<evidence type="ECO:0000313" key="3">
    <source>
        <dbReference type="EMBL" id="KFE62363.1"/>
    </source>
</evidence>
<proteinExistence type="predicted"/>
<protein>
    <submittedName>
        <fullName evidence="3">Uncharacterized protein</fullName>
    </submittedName>
</protein>
<dbReference type="AlphaFoldDB" id="A0A085W3V0"/>
<name>A0A085W3V0_9BACT</name>
<dbReference type="EMBL" id="JMCB01000022">
    <property type="protein sequence ID" value="KFE62363.1"/>
    <property type="molecule type" value="Genomic_DNA"/>
</dbReference>
<evidence type="ECO:0000313" key="4">
    <source>
        <dbReference type="Proteomes" id="UP000028725"/>
    </source>
</evidence>
<gene>
    <name evidence="3" type="ORF">DB31_4073</name>
</gene>
<feature type="compositionally biased region" description="Low complexity" evidence="1">
    <location>
        <begin position="49"/>
        <end position="58"/>
    </location>
</feature>
<feature type="chain" id="PRO_5001799368" evidence="2">
    <location>
        <begin position="29"/>
        <end position="76"/>
    </location>
</feature>
<feature type="region of interest" description="Disordered" evidence="1">
    <location>
        <begin position="30"/>
        <end position="76"/>
    </location>
</feature>
<accession>A0A085W3V0</accession>
<reference evidence="3 4" key="1">
    <citation type="submission" date="2014-04" db="EMBL/GenBank/DDBJ databases">
        <title>Genome assembly of Hyalangium minutum DSM 14724.</title>
        <authorList>
            <person name="Sharma G."/>
            <person name="Subramanian S."/>
        </authorList>
    </citation>
    <scope>NUCLEOTIDE SEQUENCE [LARGE SCALE GENOMIC DNA]</scope>
    <source>
        <strain evidence="3 4">DSM 14724</strain>
    </source>
</reference>
<dbReference type="STRING" id="394096.DB31_4073"/>
<evidence type="ECO:0000256" key="2">
    <source>
        <dbReference type="SAM" id="SignalP"/>
    </source>
</evidence>